<gene>
    <name evidence="9" type="primary">cebF</name>
    <name evidence="9" type="ORF">GCM10025867_02040</name>
</gene>
<feature type="transmembrane region" description="Helical" evidence="7">
    <location>
        <begin position="123"/>
        <end position="145"/>
    </location>
</feature>
<reference evidence="10" key="1">
    <citation type="journal article" date="2019" name="Int. J. Syst. Evol. Microbiol.">
        <title>The Global Catalogue of Microorganisms (GCM) 10K type strain sequencing project: providing services to taxonomists for standard genome sequencing and annotation.</title>
        <authorList>
            <consortium name="The Broad Institute Genomics Platform"/>
            <consortium name="The Broad Institute Genome Sequencing Center for Infectious Disease"/>
            <person name="Wu L."/>
            <person name="Ma J."/>
        </authorList>
    </citation>
    <scope>NUCLEOTIDE SEQUENCE [LARGE SCALE GENOMIC DNA]</scope>
    <source>
        <strain evidence="10">NBRC 108728</strain>
    </source>
</reference>
<dbReference type="Proteomes" id="UP001321486">
    <property type="component" value="Chromosome"/>
</dbReference>
<feature type="transmembrane region" description="Helical" evidence="7">
    <location>
        <begin position="226"/>
        <end position="246"/>
    </location>
</feature>
<evidence type="ECO:0000256" key="7">
    <source>
        <dbReference type="RuleBase" id="RU363032"/>
    </source>
</evidence>
<evidence type="ECO:0000259" key="8">
    <source>
        <dbReference type="PROSITE" id="PS50928"/>
    </source>
</evidence>
<evidence type="ECO:0000256" key="3">
    <source>
        <dbReference type="ARBA" id="ARBA00022475"/>
    </source>
</evidence>
<organism evidence="9 10">
    <name type="scientific">Frondihabitans sucicola</name>
    <dbReference type="NCBI Taxonomy" id="1268041"/>
    <lineage>
        <taxon>Bacteria</taxon>
        <taxon>Bacillati</taxon>
        <taxon>Actinomycetota</taxon>
        <taxon>Actinomycetes</taxon>
        <taxon>Micrococcales</taxon>
        <taxon>Microbacteriaceae</taxon>
        <taxon>Frondihabitans</taxon>
    </lineage>
</organism>
<feature type="transmembrane region" description="Helical" evidence="7">
    <location>
        <begin position="28"/>
        <end position="55"/>
    </location>
</feature>
<keyword evidence="6 7" id="KW-0472">Membrane</keyword>
<dbReference type="CDD" id="cd06261">
    <property type="entry name" value="TM_PBP2"/>
    <property type="match status" value="1"/>
</dbReference>
<feature type="domain" description="ABC transmembrane type-1" evidence="8">
    <location>
        <begin position="85"/>
        <end position="301"/>
    </location>
</feature>
<feature type="transmembrane region" description="Helical" evidence="7">
    <location>
        <begin position="89"/>
        <end position="111"/>
    </location>
</feature>
<feature type="transmembrane region" description="Helical" evidence="7">
    <location>
        <begin position="165"/>
        <end position="183"/>
    </location>
</feature>
<dbReference type="RefSeq" id="WP_286345026.1">
    <property type="nucleotide sequence ID" value="NZ_AP027732.1"/>
</dbReference>
<keyword evidence="4 7" id="KW-0812">Transmembrane</keyword>
<dbReference type="Pfam" id="PF00528">
    <property type="entry name" value="BPD_transp_1"/>
    <property type="match status" value="1"/>
</dbReference>
<name>A0ABM8GHY4_9MICO</name>
<evidence type="ECO:0000313" key="10">
    <source>
        <dbReference type="Proteomes" id="UP001321486"/>
    </source>
</evidence>
<evidence type="ECO:0000256" key="4">
    <source>
        <dbReference type="ARBA" id="ARBA00022692"/>
    </source>
</evidence>
<evidence type="ECO:0000256" key="5">
    <source>
        <dbReference type="ARBA" id="ARBA00022989"/>
    </source>
</evidence>
<dbReference type="EMBL" id="AP027732">
    <property type="protein sequence ID" value="BDZ47963.1"/>
    <property type="molecule type" value="Genomic_DNA"/>
</dbReference>
<proteinExistence type="inferred from homology"/>
<evidence type="ECO:0000256" key="1">
    <source>
        <dbReference type="ARBA" id="ARBA00004651"/>
    </source>
</evidence>
<dbReference type="Gene3D" id="1.10.3720.10">
    <property type="entry name" value="MetI-like"/>
    <property type="match status" value="1"/>
</dbReference>
<dbReference type="InterPro" id="IPR000515">
    <property type="entry name" value="MetI-like"/>
</dbReference>
<dbReference type="SUPFAM" id="SSF161098">
    <property type="entry name" value="MetI-like"/>
    <property type="match status" value="1"/>
</dbReference>
<feature type="transmembrane region" description="Helical" evidence="7">
    <location>
        <begin position="280"/>
        <end position="304"/>
    </location>
</feature>
<sequence>MTGITVGSLRPLSRSRGKESRRERLTPYLYIAPFFLIFAIFGLFPLVFTGVVSLFNWAPLQTTHPFVGLQNYRTMLGDPLFWKAIRNTFTIFLASTIPGIAISMLLAVVLSNRSLRAKNFWRMVLLVPNVTPVVTVTLVFGSIFGQQYGPIASVLQLLHLPSIDWSGGNAVAAQFVIAVMILWRWSGYNALIYLAAIQAVPDSLYESAELDGAGRWRTFSSVTLPMIRPTILFSVVTSTIGGLQIFTEPLLFTTPQGGANNQALTLTLLIYGQAFNSFKFGYASAIAVALLGVVLVLAAVNFGIARLIRSA</sequence>
<dbReference type="InterPro" id="IPR035906">
    <property type="entry name" value="MetI-like_sf"/>
</dbReference>
<protein>
    <submittedName>
        <fullName evidence="9">Sugar ABC transporter permease</fullName>
    </submittedName>
</protein>
<keyword evidence="5 7" id="KW-1133">Transmembrane helix</keyword>
<dbReference type="PROSITE" id="PS50928">
    <property type="entry name" value="ABC_TM1"/>
    <property type="match status" value="1"/>
</dbReference>
<comment type="similarity">
    <text evidence="7">Belongs to the binding-protein-dependent transport system permease family.</text>
</comment>
<keyword evidence="3" id="KW-1003">Cell membrane</keyword>
<dbReference type="PANTHER" id="PTHR30193:SF37">
    <property type="entry name" value="INNER MEMBRANE ABC TRANSPORTER PERMEASE PROTEIN YCJO"/>
    <property type="match status" value="1"/>
</dbReference>
<comment type="subcellular location">
    <subcellularLocation>
        <location evidence="1 7">Cell membrane</location>
        <topology evidence="1 7">Multi-pass membrane protein</topology>
    </subcellularLocation>
</comment>
<dbReference type="PANTHER" id="PTHR30193">
    <property type="entry name" value="ABC TRANSPORTER PERMEASE PROTEIN"/>
    <property type="match status" value="1"/>
</dbReference>
<keyword evidence="10" id="KW-1185">Reference proteome</keyword>
<evidence type="ECO:0000256" key="2">
    <source>
        <dbReference type="ARBA" id="ARBA00022448"/>
    </source>
</evidence>
<evidence type="ECO:0000313" key="9">
    <source>
        <dbReference type="EMBL" id="BDZ47963.1"/>
    </source>
</evidence>
<evidence type="ECO:0000256" key="6">
    <source>
        <dbReference type="ARBA" id="ARBA00023136"/>
    </source>
</evidence>
<keyword evidence="2 7" id="KW-0813">Transport</keyword>
<dbReference type="InterPro" id="IPR051393">
    <property type="entry name" value="ABC_transporter_permease"/>
</dbReference>
<accession>A0ABM8GHY4</accession>